<reference evidence="7" key="1">
    <citation type="submission" date="2018-05" db="EMBL/GenBank/DDBJ databases">
        <title>Draft genome of Mucuna pruriens seed.</title>
        <authorList>
            <person name="Nnadi N.E."/>
            <person name="Vos R."/>
            <person name="Hasami M.H."/>
            <person name="Devisetty U.K."/>
            <person name="Aguiy J.C."/>
        </authorList>
    </citation>
    <scope>NUCLEOTIDE SEQUENCE [LARGE SCALE GENOMIC DNA]</scope>
    <source>
        <strain evidence="7">JCA_2017</strain>
    </source>
</reference>
<dbReference type="CDD" id="cd00018">
    <property type="entry name" value="AP2"/>
    <property type="match status" value="1"/>
</dbReference>
<protein>
    <submittedName>
        <fullName evidence="7">AP2-like ethylene-responsive transcription factor PLT2</fullName>
    </submittedName>
</protein>
<dbReference type="SUPFAM" id="SSF54171">
    <property type="entry name" value="DNA-binding domain"/>
    <property type="match status" value="1"/>
</dbReference>
<accession>A0A371G942</accession>
<feature type="domain" description="AP2/ERF" evidence="6">
    <location>
        <begin position="20"/>
        <end position="76"/>
    </location>
</feature>
<evidence type="ECO:0000259" key="6">
    <source>
        <dbReference type="PROSITE" id="PS51032"/>
    </source>
</evidence>
<sequence length="161" mass="18089">MDVVDTVRRLSFTFSKSISMYRGVTRDFCNGKWQASFGIGSDYRFLGIFDTEEEAARASDVESIRSRGHKAITNFNTKFYDVDAILRGETDDEKVICKLKGTVALEAMQPFEGLQNLIGKGTSSTMFYGPGNMNGGRFRNLHIRKHVRTGKLRGIGLTRCK</sequence>
<dbReference type="OrthoDB" id="1433248at2759"/>
<keyword evidence="3" id="KW-0238">DNA-binding</keyword>
<proteinExistence type="predicted"/>
<dbReference type="GO" id="GO:0003677">
    <property type="term" value="F:DNA binding"/>
    <property type="evidence" value="ECO:0007669"/>
    <property type="project" value="UniProtKB-KW"/>
</dbReference>
<keyword evidence="2" id="KW-0805">Transcription regulation</keyword>
<evidence type="ECO:0000256" key="3">
    <source>
        <dbReference type="ARBA" id="ARBA00023125"/>
    </source>
</evidence>
<evidence type="ECO:0000256" key="4">
    <source>
        <dbReference type="ARBA" id="ARBA00023163"/>
    </source>
</evidence>
<dbReference type="PANTHER" id="PTHR32467">
    <property type="entry name" value="AP2-LIKE ETHYLENE-RESPONSIVE TRANSCRIPTION FACTOR"/>
    <property type="match status" value="1"/>
</dbReference>
<keyword evidence="4" id="KW-0804">Transcription</keyword>
<dbReference type="InterPro" id="IPR036955">
    <property type="entry name" value="AP2/ERF_dom_sf"/>
</dbReference>
<evidence type="ECO:0000256" key="2">
    <source>
        <dbReference type="ARBA" id="ARBA00023015"/>
    </source>
</evidence>
<comment type="caution">
    <text evidence="7">The sequence shown here is derived from an EMBL/GenBank/DDBJ whole genome shotgun (WGS) entry which is preliminary data.</text>
</comment>
<dbReference type="SMART" id="SM00380">
    <property type="entry name" value="AP2"/>
    <property type="match status" value="1"/>
</dbReference>
<dbReference type="GO" id="GO:0003700">
    <property type="term" value="F:DNA-binding transcription factor activity"/>
    <property type="evidence" value="ECO:0007669"/>
    <property type="project" value="InterPro"/>
</dbReference>
<feature type="non-terminal residue" evidence="7">
    <location>
        <position position="1"/>
    </location>
</feature>
<dbReference type="AlphaFoldDB" id="A0A371G942"/>
<name>A0A371G942_MUCPR</name>
<dbReference type="Proteomes" id="UP000257109">
    <property type="component" value="Unassembled WGS sequence"/>
</dbReference>
<evidence type="ECO:0000313" key="7">
    <source>
        <dbReference type="EMBL" id="RDX87055.1"/>
    </source>
</evidence>
<dbReference type="EMBL" id="QJKJ01006346">
    <property type="protein sequence ID" value="RDX87055.1"/>
    <property type="molecule type" value="Genomic_DNA"/>
</dbReference>
<dbReference type="STRING" id="157652.A0A371G942"/>
<evidence type="ECO:0000256" key="5">
    <source>
        <dbReference type="ARBA" id="ARBA00023242"/>
    </source>
</evidence>
<evidence type="ECO:0000313" key="8">
    <source>
        <dbReference type="Proteomes" id="UP000257109"/>
    </source>
</evidence>
<keyword evidence="5" id="KW-0539">Nucleus</keyword>
<dbReference type="PROSITE" id="PS51032">
    <property type="entry name" value="AP2_ERF"/>
    <property type="match status" value="1"/>
</dbReference>
<evidence type="ECO:0000256" key="1">
    <source>
        <dbReference type="ARBA" id="ARBA00004123"/>
    </source>
</evidence>
<keyword evidence="8" id="KW-1185">Reference proteome</keyword>
<organism evidence="7 8">
    <name type="scientific">Mucuna pruriens</name>
    <name type="common">Velvet bean</name>
    <name type="synonym">Dolichos pruriens</name>
    <dbReference type="NCBI Taxonomy" id="157652"/>
    <lineage>
        <taxon>Eukaryota</taxon>
        <taxon>Viridiplantae</taxon>
        <taxon>Streptophyta</taxon>
        <taxon>Embryophyta</taxon>
        <taxon>Tracheophyta</taxon>
        <taxon>Spermatophyta</taxon>
        <taxon>Magnoliopsida</taxon>
        <taxon>eudicotyledons</taxon>
        <taxon>Gunneridae</taxon>
        <taxon>Pentapetalae</taxon>
        <taxon>rosids</taxon>
        <taxon>fabids</taxon>
        <taxon>Fabales</taxon>
        <taxon>Fabaceae</taxon>
        <taxon>Papilionoideae</taxon>
        <taxon>50 kb inversion clade</taxon>
        <taxon>NPAAA clade</taxon>
        <taxon>indigoferoid/millettioid clade</taxon>
        <taxon>Phaseoleae</taxon>
        <taxon>Mucuna</taxon>
    </lineage>
</organism>
<dbReference type="Gene3D" id="3.30.730.10">
    <property type="entry name" value="AP2/ERF domain"/>
    <property type="match status" value="1"/>
</dbReference>
<comment type="subcellular location">
    <subcellularLocation>
        <location evidence="1">Nucleus</location>
    </subcellularLocation>
</comment>
<dbReference type="PANTHER" id="PTHR32467:SF90">
    <property type="entry name" value="AP2-LIKE ETHYLENE-RESPONSIVE TRANSCRIPTION FACTOR AIL1"/>
    <property type="match status" value="1"/>
</dbReference>
<dbReference type="GO" id="GO:0005634">
    <property type="term" value="C:nucleus"/>
    <property type="evidence" value="ECO:0007669"/>
    <property type="project" value="UniProtKB-SubCell"/>
</dbReference>
<dbReference type="InterPro" id="IPR001471">
    <property type="entry name" value="AP2/ERF_dom"/>
</dbReference>
<dbReference type="InterPro" id="IPR016177">
    <property type="entry name" value="DNA-bd_dom_sf"/>
</dbReference>
<gene>
    <name evidence="7" type="primary">PLT2</name>
    <name evidence="7" type="ORF">CR513_31525</name>
</gene>